<dbReference type="Proteomes" id="UP001159405">
    <property type="component" value="Unassembled WGS sequence"/>
</dbReference>
<keyword evidence="2" id="KW-1185">Reference proteome</keyword>
<evidence type="ECO:0000313" key="1">
    <source>
        <dbReference type="EMBL" id="CAH3120484.1"/>
    </source>
</evidence>
<feature type="non-terminal residue" evidence="1">
    <location>
        <position position="91"/>
    </location>
</feature>
<proteinExistence type="predicted"/>
<accession>A0ABN8NTN7</accession>
<comment type="caution">
    <text evidence="1">The sequence shown here is derived from an EMBL/GenBank/DDBJ whole genome shotgun (WGS) entry which is preliminary data.</text>
</comment>
<dbReference type="InterPro" id="IPR036465">
    <property type="entry name" value="vWFA_dom_sf"/>
</dbReference>
<protein>
    <submittedName>
        <fullName evidence="1">Uncharacterized protein</fullName>
    </submittedName>
</protein>
<reference evidence="1 2" key="1">
    <citation type="submission" date="2022-05" db="EMBL/GenBank/DDBJ databases">
        <authorList>
            <consortium name="Genoscope - CEA"/>
            <person name="William W."/>
        </authorList>
    </citation>
    <scope>NUCLEOTIDE SEQUENCE [LARGE SCALE GENOMIC DNA]</scope>
</reference>
<name>A0ABN8NTN7_9CNID</name>
<dbReference type="SUPFAM" id="SSF53300">
    <property type="entry name" value="vWA-like"/>
    <property type="match status" value="1"/>
</dbReference>
<sequence>AIRRSRSYLRGRLFCLQLYSVALNRKQIFEAKRKCFLPGPKPTPPPPTPAPTPPPRICRARIDLGFLIDGSRQTGTATFVRIIQYVKETVR</sequence>
<dbReference type="EMBL" id="CALNXK010000034">
    <property type="protein sequence ID" value="CAH3120484.1"/>
    <property type="molecule type" value="Genomic_DNA"/>
</dbReference>
<feature type="non-terminal residue" evidence="1">
    <location>
        <position position="1"/>
    </location>
</feature>
<gene>
    <name evidence="1" type="ORF">PLOB_00027940</name>
</gene>
<organism evidence="1 2">
    <name type="scientific">Porites lobata</name>
    <dbReference type="NCBI Taxonomy" id="104759"/>
    <lineage>
        <taxon>Eukaryota</taxon>
        <taxon>Metazoa</taxon>
        <taxon>Cnidaria</taxon>
        <taxon>Anthozoa</taxon>
        <taxon>Hexacorallia</taxon>
        <taxon>Scleractinia</taxon>
        <taxon>Fungiina</taxon>
        <taxon>Poritidae</taxon>
        <taxon>Porites</taxon>
    </lineage>
</organism>
<evidence type="ECO:0000313" key="2">
    <source>
        <dbReference type="Proteomes" id="UP001159405"/>
    </source>
</evidence>